<dbReference type="GO" id="GO:0000287">
    <property type="term" value="F:magnesium ion binding"/>
    <property type="evidence" value="ECO:0007669"/>
    <property type="project" value="TreeGrafter"/>
</dbReference>
<dbReference type="SFLD" id="SFLDS00003">
    <property type="entry name" value="Haloacid_Dehalogenase"/>
    <property type="match status" value="1"/>
</dbReference>
<dbReference type="SUPFAM" id="SSF56784">
    <property type="entry name" value="HAD-like"/>
    <property type="match status" value="1"/>
</dbReference>
<dbReference type="EMBL" id="JAJDKQ010000019">
    <property type="protein sequence ID" value="MCB8562261.1"/>
    <property type="molecule type" value="Genomic_DNA"/>
</dbReference>
<dbReference type="RefSeq" id="WP_117480881.1">
    <property type="nucleotide sequence ID" value="NZ_AP031432.1"/>
</dbReference>
<dbReference type="Pfam" id="PF08282">
    <property type="entry name" value="Hydrolase_3"/>
    <property type="match status" value="1"/>
</dbReference>
<dbReference type="PANTHER" id="PTHR10000:SF25">
    <property type="entry name" value="PHOSPHATASE YKRA-RELATED"/>
    <property type="match status" value="1"/>
</dbReference>
<comment type="caution">
    <text evidence="1">The sequence shown here is derived from an EMBL/GenBank/DDBJ whole genome shotgun (WGS) entry which is preliminary data.</text>
</comment>
<dbReference type="GO" id="GO:0016791">
    <property type="term" value="F:phosphatase activity"/>
    <property type="evidence" value="ECO:0007669"/>
    <property type="project" value="TreeGrafter"/>
</dbReference>
<dbReference type="Gene3D" id="3.40.50.1000">
    <property type="entry name" value="HAD superfamily/HAD-like"/>
    <property type="match status" value="1"/>
</dbReference>
<dbReference type="InterPro" id="IPR036412">
    <property type="entry name" value="HAD-like_sf"/>
</dbReference>
<protein>
    <submittedName>
        <fullName evidence="1">HAD family hydrolase</fullName>
    </submittedName>
</protein>
<keyword evidence="1" id="KW-0378">Hydrolase</keyword>
<dbReference type="Proteomes" id="UP001197827">
    <property type="component" value="Unassembled WGS sequence"/>
</dbReference>
<dbReference type="InterPro" id="IPR023214">
    <property type="entry name" value="HAD_sf"/>
</dbReference>
<accession>A0AAW4VKD9</accession>
<dbReference type="GO" id="GO:0005829">
    <property type="term" value="C:cytosol"/>
    <property type="evidence" value="ECO:0007669"/>
    <property type="project" value="TreeGrafter"/>
</dbReference>
<dbReference type="PROSITE" id="PS01229">
    <property type="entry name" value="COF_2"/>
    <property type="match status" value="1"/>
</dbReference>
<gene>
    <name evidence="1" type="ORF">LJD74_09660</name>
</gene>
<reference evidence="1" key="1">
    <citation type="submission" date="2021-10" db="EMBL/GenBank/DDBJ databases">
        <title>Collection of gut derived symbiotic bacterial strains cultured from healthy donors.</title>
        <authorList>
            <person name="Lin H."/>
            <person name="Littmann E."/>
            <person name="Kohout C."/>
            <person name="Pamer E.G."/>
        </authorList>
    </citation>
    <scope>NUCLEOTIDE SEQUENCE</scope>
    <source>
        <strain evidence="1">DFI.5.2</strain>
    </source>
</reference>
<dbReference type="NCBIfam" id="TIGR01484">
    <property type="entry name" value="HAD-SF-IIB"/>
    <property type="match status" value="1"/>
</dbReference>
<dbReference type="AlphaFoldDB" id="A0AAW4VKD9"/>
<name>A0AAW4VKD9_9FIRM</name>
<evidence type="ECO:0000313" key="2">
    <source>
        <dbReference type="Proteomes" id="UP001197827"/>
    </source>
</evidence>
<dbReference type="InterPro" id="IPR006379">
    <property type="entry name" value="HAD-SF_hydro_IIB"/>
</dbReference>
<organism evidence="1 2">
    <name type="scientific">Faecalibacillus intestinalis</name>
    <dbReference type="NCBI Taxonomy" id="1982626"/>
    <lineage>
        <taxon>Bacteria</taxon>
        <taxon>Bacillati</taxon>
        <taxon>Bacillota</taxon>
        <taxon>Erysipelotrichia</taxon>
        <taxon>Erysipelotrichales</taxon>
        <taxon>Coprobacillaceae</taxon>
        <taxon>Faecalibacillus</taxon>
    </lineage>
</organism>
<dbReference type="PANTHER" id="PTHR10000">
    <property type="entry name" value="PHOSPHOSERINE PHOSPHATASE"/>
    <property type="match status" value="1"/>
</dbReference>
<proteinExistence type="predicted"/>
<dbReference type="Gene3D" id="3.30.1240.10">
    <property type="match status" value="1"/>
</dbReference>
<sequence length="254" mass="28659">MERKYIFFDIDGTLLDDNPGGKILESTYRTLDKLKENGHFVAIATGRAQYMAMDAAKEAHIDCLVTDGGNGITLHNELQYIKPIDFVQANRVIDQCIEHHLPFAVALGNEAVLYTNQSDQKDQKLPVKLAVDESIDFHQVKEIYKVFIECGEQEEKLLDLGTLEYMRYFKGQIIIEPADKYKGILEMVHLLKGNEKDIVVFGDGLNDISMIDQAPLGIAMGNAIDEVKAVANFITKRNDDDGIEYACRHFGWID</sequence>
<evidence type="ECO:0000313" key="1">
    <source>
        <dbReference type="EMBL" id="MCB8562261.1"/>
    </source>
</evidence>
<dbReference type="SFLD" id="SFLDG01140">
    <property type="entry name" value="C2.B:_Phosphomannomutase_and_P"/>
    <property type="match status" value="1"/>
</dbReference>